<dbReference type="RefSeq" id="WP_315606596.1">
    <property type="nucleotide sequence ID" value="NZ_CP130318.1"/>
</dbReference>
<reference evidence="2 3" key="1">
    <citation type="submission" date="2022-02" db="EMBL/GenBank/DDBJ databases">
        <title>Paenibacillus sp. MBLB1776 Whole Genome Shotgun Sequencing.</title>
        <authorList>
            <person name="Hwang C.Y."/>
            <person name="Cho E.-S."/>
            <person name="Seo M.-J."/>
        </authorList>
    </citation>
    <scope>NUCLEOTIDE SEQUENCE [LARGE SCALE GENOMIC DNA]</scope>
    <source>
        <strain evidence="2 3">MBLB1776</strain>
    </source>
</reference>
<protein>
    <submittedName>
        <fullName evidence="2">Uncharacterized protein</fullName>
    </submittedName>
</protein>
<proteinExistence type="predicted"/>
<keyword evidence="1" id="KW-0175">Coiled coil</keyword>
<evidence type="ECO:0000313" key="3">
    <source>
        <dbReference type="Proteomes" id="UP001305702"/>
    </source>
</evidence>
<name>A0AA96LFA6_9BACL</name>
<dbReference type="Proteomes" id="UP001305702">
    <property type="component" value="Chromosome"/>
</dbReference>
<gene>
    <name evidence="2" type="ORF">MJA45_07230</name>
</gene>
<feature type="coiled-coil region" evidence="1">
    <location>
        <begin position="153"/>
        <end position="180"/>
    </location>
</feature>
<keyword evidence="3" id="KW-1185">Reference proteome</keyword>
<dbReference type="EMBL" id="CP130318">
    <property type="protein sequence ID" value="WNQ12817.1"/>
    <property type="molecule type" value="Genomic_DNA"/>
</dbReference>
<accession>A0AA96LFA6</accession>
<evidence type="ECO:0000313" key="2">
    <source>
        <dbReference type="EMBL" id="WNQ12817.1"/>
    </source>
</evidence>
<dbReference type="AlphaFoldDB" id="A0AA96LFA6"/>
<dbReference type="KEGG" id="paun:MJA45_07230"/>
<evidence type="ECO:0000256" key="1">
    <source>
        <dbReference type="SAM" id="Coils"/>
    </source>
</evidence>
<sequence length="188" mass="21777">MEGLVIYRSLEGEIPAEVLERWKQAARTLGLQVEEKPGRKITMIRLDQEDSNLCFYLFRKGNRFQFRADYLRIDNEDFIELVDWLIHAARLNGDKFTLTKFGIQQLHYADGQPSGEGVYGPLKDTDEFTLRLLKETLAGAINLAIDLYREARLKGETRQEEKAKRRLLALAEELGRLERLLQSRTYGA</sequence>
<organism evidence="2 3">
    <name type="scientific">Paenibacillus aurantius</name>
    <dbReference type="NCBI Taxonomy" id="2918900"/>
    <lineage>
        <taxon>Bacteria</taxon>
        <taxon>Bacillati</taxon>
        <taxon>Bacillota</taxon>
        <taxon>Bacilli</taxon>
        <taxon>Bacillales</taxon>
        <taxon>Paenibacillaceae</taxon>
        <taxon>Paenibacillus</taxon>
    </lineage>
</organism>